<dbReference type="GeneID" id="6069495"/>
<name>B0CRE7_LACBS</name>
<evidence type="ECO:0000313" key="4">
    <source>
        <dbReference type="Proteomes" id="UP000001194"/>
    </source>
</evidence>
<dbReference type="OrthoDB" id="2013972at2759"/>
<evidence type="ECO:0000256" key="1">
    <source>
        <dbReference type="SAM" id="MobiDB-lite"/>
    </source>
</evidence>
<dbReference type="InterPro" id="IPR041698">
    <property type="entry name" value="Methyltransf_25"/>
</dbReference>
<dbReference type="KEGG" id="lbc:LACBIDRAFT_301132"/>
<dbReference type="CDD" id="cd02440">
    <property type="entry name" value="AdoMet_MTases"/>
    <property type="match status" value="1"/>
</dbReference>
<keyword evidence="4" id="KW-1185">Reference proteome</keyword>
<dbReference type="InterPro" id="IPR029063">
    <property type="entry name" value="SAM-dependent_MTases_sf"/>
</dbReference>
<proteinExistence type="predicted"/>
<gene>
    <name evidence="3" type="ORF">LACBIDRAFT_301132</name>
</gene>
<sequence>MTKPSSPLLTSLNLAASTLPEGKRNLRLKESQFISKNGHRHHSYDNEKAPYPLSYDSHVLEIESLDNRLAYYLRGSVSFVNFTELPRRALDLGCGTGTWVIEAAKEWPQCNFVGFDLVKIQLPVLEPELASRIQWQHGNFLTTKLPFEDDEFDHVHIQSIAKGVPENKWGTLFEEVNRVLRPEGSVEIIEDDVLFPSLPRWFTSALRARPRRTSSIHHPDGTKHGYFSPPRSDDTMPSHDHALLESLNRSVFEHRFINMTPTAILPSYFTTYFRQVTLGPVLNFPMPPLPPLRPLSPQLVTAYAISSLDALDTHSWSNSPSSSPPHSKRPASLSFSSSISTTTNSTTASSNGPLLLSNRPRTASASWESSLSPIVSKTSPSSPPKAPLNSHVERFVLDRSSDGYDYIASSQPLFAIDRLMTLSERSLAMHLYRSYQSVLACQEAMWEELMDRVWNRKEELVPFGWDDDEELEELQSRKKFEKLMERFQSDMQARLSLWCSLTDIGWLLPTREPLSKAEVIEEERIRESMLEARQFASEEDLQTACRSLRVLVGYKL</sequence>
<dbReference type="Pfam" id="PF13649">
    <property type="entry name" value="Methyltransf_25"/>
    <property type="match status" value="1"/>
</dbReference>
<dbReference type="AlphaFoldDB" id="B0CRE7"/>
<dbReference type="STRING" id="486041.B0CRE7"/>
<dbReference type="GO" id="GO:0008168">
    <property type="term" value="F:methyltransferase activity"/>
    <property type="evidence" value="ECO:0007669"/>
    <property type="project" value="TreeGrafter"/>
</dbReference>
<dbReference type="Proteomes" id="UP000001194">
    <property type="component" value="Unassembled WGS sequence"/>
</dbReference>
<organism evidence="4">
    <name type="scientific">Laccaria bicolor (strain S238N-H82 / ATCC MYA-4686)</name>
    <name type="common">Bicoloured deceiver</name>
    <name type="synonym">Laccaria laccata var. bicolor</name>
    <dbReference type="NCBI Taxonomy" id="486041"/>
    <lineage>
        <taxon>Eukaryota</taxon>
        <taxon>Fungi</taxon>
        <taxon>Dikarya</taxon>
        <taxon>Basidiomycota</taxon>
        <taxon>Agaricomycotina</taxon>
        <taxon>Agaricomycetes</taxon>
        <taxon>Agaricomycetidae</taxon>
        <taxon>Agaricales</taxon>
        <taxon>Agaricineae</taxon>
        <taxon>Hydnangiaceae</taxon>
        <taxon>Laccaria</taxon>
    </lineage>
</organism>
<feature type="compositionally biased region" description="Low complexity" evidence="1">
    <location>
        <begin position="315"/>
        <end position="350"/>
    </location>
</feature>
<evidence type="ECO:0000259" key="2">
    <source>
        <dbReference type="Pfam" id="PF13649"/>
    </source>
</evidence>
<dbReference type="PANTHER" id="PTHR43591">
    <property type="entry name" value="METHYLTRANSFERASE"/>
    <property type="match status" value="1"/>
</dbReference>
<feature type="region of interest" description="Disordered" evidence="1">
    <location>
        <begin position="314"/>
        <end position="359"/>
    </location>
</feature>
<protein>
    <submittedName>
        <fullName evidence="3">Predicted protein</fullName>
    </submittedName>
</protein>
<accession>B0CRE7</accession>
<dbReference type="HOGENOM" id="CLU_029174_0_0_1"/>
<feature type="domain" description="Methyltransferase" evidence="2">
    <location>
        <begin position="90"/>
        <end position="184"/>
    </location>
</feature>
<dbReference type="RefSeq" id="XP_001873396.1">
    <property type="nucleotide sequence ID" value="XM_001873361.1"/>
</dbReference>
<dbReference type="PANTHER" id="PTHR43591:SF24">
    <property type="entry name" value="2-METHOXY-6-POLYPRENYL-1,4-BENZOQUINOL METHYLASE, MITOCHONDRIAL"/>
    <property type="match status" value="1"/>
</dbReference>
<dbReference type="InParanoid" id="B0CRE7"/>
<reference evidence="3 4" key="1">
    <citation type="journal article" date="2008" name="Nature">
        <title>The genome of Laccaria bicolor provides insights into mycorrhizal symbiosis.</title>
        <authorList>
            <person name="Martin F."/>
            <person name="Aerts A."/>
            <person name="Ahren D."/>
            <person name="Brun A."/>
            <person name="Danchin E.G.J."/>
            <person name="Duchaussoy F."/>
            <person name="Gibon J."/>
            <person name="Kohler A."/>
            <person name="Lindquist E."/>
            <person name="Pereda V."/>
            <person name="Salamov A."/>
            <person name="Shapiro H.J."/>
            <person name="Wuyts J."/>
            <person name="Blaudez D."/>
            <person name="Buee M."/>
            <person name="Brokstein P."/>
            <person name="Canbaeck B."/>
            <person name="Cohen D."/>
            <person name="Courty P.E."/>
            <person name="Coutinho P.M."/>
            <person name="Delaruelle C."/>
            <person name="Detter J.C."/>
            <person name="Deveau A."/>
            <person name="DiFazio S."/>
            <person name="Duplessis S."/>
            <person name="Fraissinet-Tachet L."/>
            <person name="Lucic E."/>
            <person name="Frey-Klett P."/>
            <person name="Fourrey C."/>
            <person name="Feussner I."/>
            <person name="Gay G."/>
            <person name="Grimwood J."/>
            <person name="Hoegger P.J."/>
            <person name="Jain P."/>
            <person name="Kilaru S."/>
            <person name="Labbe J."/>
            <person name="Lin Y.C."/>
            <person name="Legue V."/>
            <person name="Le Tacon F."/>
            <person name="Marmeisse R."/>
            <person name="Melayah D."/>
            <person name="Montanini B."/>
            <person name="Muratet M."/>
            <person name="Nehls U."/>
            <person name="Niculita-Hirzel H."/>
            <person name="Oudot-Le Secq M.P."/>
            <person name="Peter M."/>
            <person name="Quesneville H."/>
            <person name="Rajashekar B."/>
            <person name="Reich M."/>
            <person name="Rouhier N."/>
            <person name="Schmutz J."/>
            <person name="Yin T."/>
            <person name="Chalot M."/>
            <person name="Henrissat B."/>
            <person name="Kuees U."/>
            <person name="Lucas S."/>
            <person name="Van de Peer Y."/>
            <person name="Podila G.K."/>
            <person name="Polle A."/>
            <person name="Pukkila P.J."/>
            <person name="Richardson P.M."/>
            <person name="Rouze P."/>
            <person name="Sanders I.R."/>
            <person name="Stajich J.E."/>
            <person name="Tunlid A."/>
            <person name="Tuskan G."/>
            <person name="Grigoriev I.V."/>
        </authorList>
    </citation>
    <scope>NUCLEOTIDE SEQUENCE [LARGE SCALE GENOMIC DNA]</scope>
    <source>
        <strain evidence="4">S238N-H82 / ATCC MYA-4686</strain>
    </source>
</reference>
<dbReference type="EMBL" id="DS547091">
    <property type="protein sequence ID" value="EDR15188.1"/>
    <property type="molecule type" value="Genomic_DNA"/>
</dbReference>
<dbReference type="SUPFAM" id="SSF53335">
    <property type="entry name" value="S-adenosyl-L-methionine-dependent methyltransferases"/>
    <property type="match status" value="1"/>
</dbReference>
<evidence type="ECO:0000313" key="3">
    <source>
        <dbReference type="EMBL" id="EDR15188.1"/>
    </source>
</evidence>
<dbReference type="Gene3D" id="3.40.50.150">
    <property type="entry name" value="Vaccinia Virus protein VP39"/>
    <property type="match status" value="1"/>
</dbReference>